<name>W4SBC9_9XANT</name>
<reference evidence="1 2" key="1">
    <citation type="submission" date="2014-01" db="EMBL/GenBank/DDBJ databases">
        <title>Genome sequence and analysis of Xanthomonas arboricola pv. pruni.</title>
        <authorList>
            <person name="Fujikawa T."/>
            <person name="Nakazono-Nagaoka E."/>
        </authorList>
    </citation>
    <scope>NUCLEOTIDE SEQUENCE [LARGE SCALE GENOMIC DNA]</scope>
    <source>
        <strain evidence="2">MAFF 301420</strain>
    </source>
</reference>
<dbReference type="EMBL" id="BAVC01000031">
    <property type="protein sequence ID" value="GAE53890.1"/>
    <property type="molecule type" value="Genomic_DNA"/>
</dbReference>
<evidence type="ECO:0000313" key="1">
    <source>
        <dbReference type="EMBL" id="GAE53890.1"/>
    </source>
</evidence>
<accession>W4SBC9</accession>
<dbReference type="Proteomes" id="UP000019084">
    <property type="component" value="Unassembled WGS sequence"/>
</dbReference>
<dbReference type="AlphaFoldDB" id="W4SBC9"/>
<proteinExistence type="predicted"/>
<organism evidence="1 2">
    <name type="scientific">Xanthomonas arboricola pv. pruni MAFF 301420</name>
    <dbReference type="NCBI Taxonomy" id="1418095"/>
    <lineage>
        <taxon>Bacteria</taxon>
        <taxon>Pseudomonadati</taxon>
        <taxon>Pseudomonadota</taxon>
        <taxon>Gammaproteobacteria</taxon>
        <taxon>Lysobacterales</taxon>
        <taxon>Lysobacteraceae</taxon>
        <taxon>Xanthomonas</taxon>
    </lineage>
</organism>
<gene>
    <name evidence="1" type="ORF">XPR_0525</name>
</gene>
<comment type="caution">
    <text evidence="1">The sequence shown here is derived from an EMBL/GenBank/DDBJ whole genome shotgun (WGS) entry which is preliminary data.</text>
</comment>
<evidence type="ECO:0000313" key="2">
    <source>
        <dbReference type="Proteomes" id="UP000019084"/>
    </source>
</evidence>
<protein>
    <submittedName>
        <fullName evidence="1">Uncharacterized protein</fullName>
    </submittedName>
</protein>
<sequence length="73" mass="8131">MSTARSTRARVASRTLPLLLTTRETVIGETFASAATSSMVVARLVRRTDFLTFSKRGLFKWVANLHDAHNPLQ</sequence>